<evidence type="ECO:0000313" key="3">
    <source>
        <dbReference type="EMBL" id="KXZ42003.1"/>
    </source>
</evidence>
<reference evidence="4" key="1">
    <citation type="journal article" date="2016" name="Nat. Commun.">
        <title>The Gonium pectorale genome demonstrates co-option of cell cycle regulation during the evolution of multicellularity.</title>
        <authorList>
            <person name="Hanschen E.R."/>
            <person name="Marriage T.N."/>
            <person name="Ferris P.J."/>
            <person name="Hamaji T."/>
            <person name="Toyoda A."/>
            <person name="Fujiyama A."/>
            <person name="Neme R."/>
            <person name="Noguchi H."/>
            <person name="Minakuchi Y."/>
            <person name="Suzuki M."/>
            <person name="Kawai-Toyooka H."/>
            <person name="Smith D.R."/>
            <person name="Sparks H."/>
            <person name="Anderson J."/>
            <person name="Bakaric R."/>
            <person name="Luria V."/>
            <person name="Karger A."/>
            <person name="Kirschner M.W."/>
            <person name="Durand P.M."/>
            <person name="Michod R.E."/>
            <person name="Nozaki H."/>
            <person name="Olson B.J."/>
        </authorList>
    </citation>
    <scope>NUCLEOTIDE SEQUENCE [LARGE SCALE GENOMIC DNA]</scope>
    <source>
        <strain evidence="4">NIES-2863</strain>
    </source>
</reference>
<feature type="compositionally biased region" description="Low complexity" evidence="2">
    <location>
        <begin position="637"/>
        <end position="660"/>
    </location>
</feature>
<dbReference type="InterPro" id="IPR012337">
    <property type="entry name" value="RNaseH-like_sf"/>
</dbReference>
<evidence type="ECO:0000256" key="2">
    <source>
        <dbReference type="SAM" id="MobiDB-lite"/>
    </source>
</evidence>
<dbReference type="STRING" id="33097.A0A150FWL1"/>
<organism evidence="3 4">
    <name type="scientific">Gonium pectorale</name>
    <name type="common">Green alga</name>
    <dbReference type="NCBI Taxonomy" id="33097"/>
    <lineage>
        <taxon>Eukaryota</taxon>
        <taxon>Viridiplantae</taxon>
        <taxon>Chlorophyta</taxon>
        <taxon>core chlorophytes</taxon>
        <taxon>Chlorophyceae</taxon>
        <taxon>CS clade</taxon>
        <taxon>Chlamydomonadales</taxon>
        <taxon>Volvocaceae</taxon>
        <taxon>Gonium</taxon>
    </lineage>
</organism>
<feature type="compositionally biased region" description="Low complexity" evidence="2">
    <location>
        <begin position="496"/>
        <end position="511"/>
    </location>
</feature>
<dbReference type="InterPro" id="IPR036397">
    <property type="entry name" value="RNaseH_sf"/>
</dbReference>
<feature type="compositionally biased region" description="Low complexity" evidence="2">
    <location>
        <begin position="685"/>
        <end position="699"/>
    </location>
</feature>
<keyword evidence="4" id="KW-1185">Reference proteome</keyword>
<feature type="compositionally biased region" description="Gly residues" evidence="2">
    <location>
        <begin position="796"/>
        <end position="810"/>
    </location>
</feature>
<comment type="caution">
    <text evidence="3">The sequence shown here is derived from an EMBL/GenBank/DDBJ whole genome shotgun (WGS) entry which is preliminary data.</text>
</comment>
<proteinExistence type="inferred from homology"/>
<evidence type="ECO:0000256" key="1">
    <source>
        <dbReference type="ARBA" id="ARBA00008372"/>
    </source>
</evidence>
<sequence>MLGKGPPMLDFTNVTKHNFAAVLPVLRAAIQEATFVAIDTEFTGLHPEGYGEDLYDTYEERYKRLLASSSNFIVCQFGLTAFKWGPSGWEARAFNAYLFPQPDDNAGWDKRFLCQASSLAYLASQGFDFNKMIRDGIGYLPLSLLDGRARGLQEAADNQQRSMELKNAQEEEAVAEWRGRVLAWLRDGGGGGSGSGEAELRLPLPHSRRLRSLLKLVVQSYQLPSLGHSPFSLEEAGGSGGAAAAGADGRDGAEGAGAGTSFPSASMEEDGDEEGEGSASSSDDGGGGHSGSLPEGWLVLRRLDRWPSRELLVSGGMQMTARQQLELLDEKSGFSTVLAALRDARRPVVAHNSAFDLAYTLAQFAEPLPRSWPEYKAMVQRFFPGGLYDTKYIAQQLAAQYDVPFTDTSLGALYTALTNPAWLRFNVPGVDMARVGAGGLPEISLAPGFTEYSGVTDKAHEAGYDSLMTGAVFARLLRIAEVRAAGRNSARPPPSSTDGAGAQDSAAAAGHAGSGGAADALLQPLQQYRGRVHMMRSDLPYADMYGTDPVPLRPAMLHVSGFTPNTRPSFLQQRFQNVGLGQVQVTMLRGPNGGAEGALVLLPRVDMVQTALATARKRWPTFQVTTFAEFYSRSGREGASSPPSSSSPPQQQQPQQRGQQRQGGQGEGAQARASPRMIRTPPPAAAGGSAAAMVQQFAKAAEKRAAQQEKGAPAAPAAPAEATASPEARAAAQDPAQAAPMSREAEPPPAAASPSVATPGTGPTADESGRKPAAQAALATEKLVSLSLAAQKLKGLSGGKEQAGGGGEPGEGPLQRPTRRRG</sequence>
<dbReference type="PANTHER" id="PTHR15092:SF47">
    <property type="entry name" value="POLY(A)-SPECIFIC EXORIBONUCLEASE PARN"/>
    <property type="match status" value="1"/>
</dbReference>
<feature type="region of interest" description="Disordered" evidence="2">
    <location>
        <begin position="232"/>
        <end position="291"/>
    </location>
</feature>
<accession>A0A150FWL1</accession>
<dbReference type="AlphaFoldDB" id="A0A150FWL1"/>
<feature type="region of interest" description="Disordered" evidence="2">
    <location>
        <begin position="485"/>
        <end position="513"/>
    </location>
</feature>
<comment type="similarity">
    <text evidence="1">Belongs to the CAF1 family.</text>
</comment>
<dbReference type="PANTHER" id="PTHR15092">
    <property type="entry name" value="POLY A -SPECIFIC RIBONUCLEASE/TARGET OF EGR1, MEMBER 1"/>
    <property type="match status" value="1"/>
</dbReference>
<dbReference type="EMBL" id="LSYV01000225">
    <property type="protein sequence ID" value="KXZ42003.1"/>
    <property type="molecule type" value="Genomic_DNA"/>
</dbReference>
<dbReference type="SUPFAM" id="SSF53098">
    <property type="entry name" value="Ribonuclease H-like"/>
    <property type="match status" value="1"/>
</dbReference>
<feature type="compositionally biased region" description="Acidic residues" evidence="2">
    <location>
        <begin position="267"/>
        <end position="276"/>
    </location>
</feature>
<feature type="region of interest" description="Disordered" evidence="2">
    <location>
        <begin position="795"/>
        <end position="822"/>
    </location>
</feature>
<dbReference type="Proteomes" id="UP000075714">
    <property type="component" value="Unassembled WGS sequence"/>
</dbReference>
<dbReference type="InterPro" id="IPR051181">
    <property type="entry name" value="CAF1_poly(A)_ribonucleases"/>
</dbReference>
<dbReference type="OrthoDB" id="1432093at2759"/>
<gene>
    <name evidence="3" type="ORF">GPECTOR_226g498</name>
</gene>
<dbReference type="Pfam" id="PF04857">
    <property type="entry name" value="CAF1"/>
    <property type="match status" value="1"/>
</dbReference>
<feature type="compositionally biased region" description="Low complexity" evidence="2">
    <location>
        <begin position="708"/>
        <end position="742"/>
    </location>
</feature>
<dbReference type="GO" id="GO:0000175">
    <property type="term" value="F:3'-5'-RNA exonuclease activity"/>
    <property type="evidence" value="ECO:0007669"/>
    <property type="project" value="TreeGrafter"/>
</dbReference>
<dbReference type="Gene3D" id="3.30.420.10">
    <property type="entry name" value="Ribonuclease H-like superfamily/Ribonuclease H"/>
    <property type="match status" value="2"/>
</dbReference>
<evidence type="ECO:0000313" key="4">
    <source>
        <dbReference type="Proteomes" id="UP000075714"/>
    </source>
</evidence>
<dbReference type="InterPro" id="IPR006941">
    <property type="entry name" value="RNase_CAF1"/>
</dbReference>
<protein>
    <submittedName>
        <fullName evidence="3">Uncharacterized protein</fullName>
    </submittedName>
</protein>
<dbReference type="GO" id="GO:0003723">
    <property type="term" value="F:RNA binding"/>
    <property type="evidence" value="ECO:0007669"/>
    <property type="project" value="TreeGrafter"/>
</dbReference>
<feature type="region of interest" description="Disordered" evidence="2">
    <location>
        <begin position="633"/>
        <end position="778"/>
    </location>
</feature>
<name>A0A150FWL1_GONPE</name>